<proteinExistence type="predicted"/>
<reference evidence="1 2" key="1">
    <citation type="submission" date="2020-03" db="EMBL/GenBank/DDBJ databases">
        <title>Hydrogenophaga sp. nov. isolated from cyanobacterial mat.</title>
        <authorList>
            <person name="Thorat V."/>
            <person name="Kirdat K."/>
            <person name="Tiwarekar B."/>
            <person name="Costa E.D."/>
            <person name="Yadav A."/>
        </authorList>
    </citation>
    <scope>NUCLEOTIDE SEQUENCE [LARGE SCALE GENOMIC DNA]</scope>
    <source>
        <strain evidence="1 2">BA0156</strain>
    </source>
</reference>
<dbReference type="AlphaFoldDB" id="A0A6G8IF04"/>
<keyword evidence="2" id="KW-1185">Reference proteome</keyword>
<evidence type="ECO:0000313" key="2">
    <source>
        <dbReference type="Proteomes" id="UP000503162"/>
    </source>
</evidence>
<accession>A0A6G8IF04</accession>
<name>A0A6G8IF04_9BURK</name>
<dbReference type="KEGG" id="hcz:G9Q37_05980"/>
<sequence length="115" mass="12361">MLSHTSARTLQVEPVLINLKAGEALECTAGAIWATLDAGRDTPDAIDELLYPGDVLLSSQRRTYCLSSLRRQPASYRVLVASPSFDKRVASCPRLHGAAYTLFKAAMGQPEGALA</sequence>
<evidence type="ECO:0008006" key="3">
    <source>
        <dbReference type="Google" id="ProtNLM"/>
    </source>
</evidence>
<dbReference type="Proteomes" id="UP000503162">
    <property type="component" value="Chromosome"/>
</dbReference>
<dbReference type="EMBL" id="CP049989">
    <property type="protein sequence ID" value="QIM51723.1"/>
    <property type="molecule type" value="Genomic_DNA"/>
</dbReference>
<organism evidence="1 2">
    <name type="scientific">Hydrogenophaga crocea</name>
    <dbReference type="NCBI Taxonomy" id="2716225"/>
    <lineage>
        <taxon>Bacteria</taxon>
        <taxon>Pseudomonadati</taxon>
        <taxon>Pseudomonadota</taxon>
        <taxon>Betaproteobacteria</taxon>
        <taxon>Burkholderiales</taxon>
        <taxon>Comamonadaceae</taxon>
        <taxon>Hydrogenophaga</taxon>
    </lineage>
</organism>
<protein>
    <recommendedName>
        <fullName evidence="3">DUF2917 domain-containing protein</fullName>
    </recommendedName>
</protein>
<evidence type="ECO:0000313" key="1">
    <source>
        <dbReference type="EMBL" id="QIM51723.1"/>
    </source>
</evidence>
<gene>
    <name evidence="1" type="ORF">G9Q37_05980</name>
</gene>
<dbReference type="RefSeq" id="WP_166225955.1">
    <property type="nucleotide sequence ID" value="NZ_CP049989.1"/>
</dbReference>